<feature type="transmembrane region" description="Helical" evidence="1">
    <location>
        <begin position="83"/>
        <end position="103"/>
    </location>
</feature>
<dbReference type="KEGG" id="cee:CENDO_10985"/>
<feature type="domain" description="VanZ-like" evidence="2">
    <location>
        <begin position="34"/>
        <end position="159"/>
    </location>
</feature>
<reference evidence="3 4" key="1">
    <citation type="submission" date="2019-04" db="EMBL/GenBank/DDBJ databases">
        <title>Corynebacterium endometrii sp. nov., isolated from the uterus of a cow with endometritis.</title>
        <authorList>
            <person name="Ballas P."/>
            <person name="Ruckert C."/>
            <person name="Wagener K."/>
            <person name="Drillich M."/>
            <person name="Kaempfer P."/>
            <person name="Busse H.-J."/>
            <person name="Ehling-Schulz M."/>
        </authorList>
    </citation>
    <scope>NUCLEOTIDE SEQUENCE [LARGE SCALE GENOMIC DNA]</scope>
    <source>
        <strain evidence="3 4">LMM-1653</strain>
    </source>
</reference>
<dbReference type="EMBL" id="CP039247">
    <property type="protein sequence ID" value="QCB29447.1"/>
    <property type="molecule type" value="Genomic_DNA"/>
</dbReference>
<evidence type="ECO:0000256" key="1">
    <source>
        <dbReference type="SAM" id="Phobius"/>
    </source>
</evidence>
<gene>
    <name evidence="3" type="ORF">CENDO_10985</name>
</gene>
<feature type="transmembrane region" description="Helical" evidence="1">
    <location>
        <begin position="110"/>
        <end position="135"/>
    </location>
</feature>
<dbReference type="InterPro" id="IPR006976">
    <property type="entry name" value="VanZ-like"/>
</dbReference>
<evidence type="ECO:0000313" key="3">
    <source>
        <dbReference type="EMBL" id="QCB29447.1"/>
    </source>
</evidence>
<dbReference type="RefSeq" id="WP_246014295.1">
    <property type="nucleotide sequence ID" value="NZ_CP039247.1"/>
</dbReference>
<organism evidence="3 4">
    <name type="scientific">Corynebacterium endometrii</name>
    <dbReference type="NCBI Taxonomy" id="2488819"/>
    <lineage>
        <taxon>Bacteria</taxon>
        <taxon>Bacillati</taxon>
        <taxon>Actinomycetota</taxon>
        <taxon>Actinomycetes</taxon>
        <taxon>Mycobacteriales</taxon>
        <taxon>Corynebacteriaceae</taxon>
        <taxon>Corynebacterium</taxon>
    </lineage>
</organism>
<name>A0A4P7QKT3_9CORY</name>
<dbReference type="Proteomes" id="UP000296352">
    <property type="component" value="Chromosome"/>
</dbReference>
<keyword evidence="1" id="KW-0812">Transmembrane</keyword>
<dbReference type="PANTHER" id="PTHR36834:SF2">
    <property type="entry name" value="MEMBRANE PROTEIN"/>
    <property type="match status" value="1"/>
</dbReference>
<feature type="transmembrane region" description="Helical" evidence="1">
    <location>
        <begin position="171"/>
        <end position="190"/>
    </location>
</feature>
<accession>A0A4P7QKT3</accession>
<dbReference type="InterPro" id="IPR053150">
    <property type="entry name" value="Teicoplanin_resist-assoc"/>
</dbReference>
<evidence type="ECO:0000313" key="4">
    <source>
        <dbReference type="Proteomes" id="UP000296352"/>
    </source>
</evidence>
<evidence type="ECO:0000259" key="2">
    <source>
        <dbReference type="Pfam" id="PF04892"/>
    </source>
</evidence>
<dbReference type="AlphaFoldDB" id="A0A4P7QKT3"/>
<keyword evidence="1" id="KW-1133">Transmembrane helix</keyword>
<dbReference type="PANTHER" id="PTHR36834">
    <property type="entry name" value="MEMBRANE PROTEIN-RELATED"/>
    <property type="match status" value="1"/>
</dbReference>
<proteinExistence type="predicted"/>
<keyword evidence="1" id="KW-0472">Membrane</keyword>
<protein>
    <submittedName>
        <fullName evidence="3">VanZ like family protein</fullName>
    </submittedName>
</protein>
<dbReference type="Pfam" id="PF04892">
    <property type="entry name" value="VanZ"/>
    <property type="match status" value="1"/>
</dbReference>
<keyword evidence="4" id="KW-1185">Reference proteome</keyword>
<sequence length="191" mass="20428">MTIDTPTTQGATAKDVHDRRVSKLRRDAWVVLALMLGVVVLVTLGKPFIEIPGLIEGSAHRTRSLDLRFFNGFDNPPVWYGPWTNTLGNIALFFPLGAVLTVLGRVSRRVSFGVAFTAVALAAMSIGIEVAQYVFGLGFSDIDDVACNTIGGALGGVLLARADYEAQARTLHRLGFVAAVGLCLLLIGLLM</sequence>
<feature type="transmembrane region" description="Helical" evidence="1">
    <location>
        <begin position="28"/>
        <end position="49"/>
    </location>
</feature>